<keyword evidence="2" id="KW-1185">Reference proteome</keyword>
<dbReference type="KEGG" id="njp:NEJAP_2506"/>
<name>A0A7R6SWI0_9GAMM</name>
<evidence type="ECO:0000313" key="1">
    <source>
        <dbReference type="EMBL" id="BBB30451.1"/>
    </source>
</evidence>
<dbReference type="EMBL" id="AP014546">
    <property type="protein sequence ID" value="BBB30451.1"/>
    <property type="molecule type" value="Genomic_DNA"/>
</dbReference>
<sequence length="129" mass="14945">MKQTMFQEKYPVFFLEVSKEECRFDQFEKVISYFENCIKQHPKASYIATFDHYAHTDSLEEGEIAEGILAAKNVVFCFGLKLPNALVMAVRPRSFGITEYADKYVISFLEAPMPVANQAMEEWSRALRK</sequence>
<accession>A0A7R6SWI0</accession>
<gene>
    <name evidence="1" type="ORF">NEJAP_2506</name>
</gene>
<reference evidence="1 2" key="1">
    <citation type="journal article" date="2008" name="Int. J. Syst. Evol. Microbiol.">
        <title>Neptunomonas japonica sp. nov., an Osedax japonicus symbiont-like bacterium isolated from sediment adjacent to sperm whale carcasses off Kagoshima, Japan.</title>
        <authorList>
            <person name="Miyazaki M."/>
            <person name="Nogi Y."/>
            <person name="Fujiwara Y."/>
            <person name="Kawato M."/>
            <person name="Kubokawa K."/>
            <person name="Horikoshi K."/>
        </authorList>
    </citation>
    <scope>NUCLEOTIDE SEQUENCE [LARGE SCALE GENOMIC DNA]</scope>
    <source>
        <strain evidence="1 2">JAMM 1380</strain>
    </source>
</reference>
<evidence type="ECO:0000313" key="2">
    <source>
        <dbReference type="Proteomes" id="UP000595332"/>
    </source>
</evidence>
<organism evidence="1 2">
    <name type="scientific">Neptunomonas japonica JAMM 1380</name>
    <dbReference type="NCBI Taxonomy" id="1441457"/>
    <lineage>
        <taxon>Bacteria</taxon>
        <taxon>Pseudomonadati</taxon>
        <taxon>Pseudomonadota</taxon>
        <taxon>Gammaproteobacteria</taxon>
        <taxon>Oceanospirillales</taxon>
        <taxon>Oceanospirillaceae</taxon>
        <taxon>Neptunomonas</taxon>
    </lineage>
</organism>
<proteinExistence type="predicted"/>
<dbReference type="Proteomes" id="UP000595332">
    <property type="component" value="Chromosome"/>
</dbReference>
<dbReference type="RefSeq" id="WP_201347634.1">
    <property type="nucleotide sequence ID" value="NZ_AP014546.1"/>
</dbReference>
<dbReference type="AlphaFoldDB" id="A0A7R6SWI0"/>
<protein>
    <submittedName>
        <fullName evidence="1">Uncharacterized protein</fullName>
    </submittedName>
</protein>
<dbReference type="InterPro" id="IPR049204">
    <property type="entry name" value="DUF6858"/>
</dbReference>
<dbReference type="Pfam" id="PF21651">
    <property type="entry name" value="DUF6858"/>
    <property type="match status" value="1"/>
</dbReference>